<dbReference type="GO" id="GO:0005524">
    <property type="term" value="F:ATP binding"/>
    <property type="evidence" value="ECO:0007669"/>
    <property type="project" value="UniProtKB-KW"/>
</dbReference>
<evidence type="ECO:0000313" key="6">
    <source>
        <dbReference type="EMBL" id="HGZ11209.1"/>
    </source>
</evidence>
<dbReference type="Pfam" id="PF10431">
    <property type="entry name" value="ClpB_D2-small"/>
    <property type="match status" value="1"/>
</dbReference>
<dbReference type="SMART" id="SM01086">
    <property type="entry name" value="ClpB_D2-small"/>
    <property type="match status" value="1"/>
</dbReference>
<reference evidence="6" key="1">
    <citation type="journal article" date="2020" name="mSystems">
        <title>Genome- and Community-Level Interaction Insights into Carbon Utilization and Element Cycling Functions of Hydrothermarchaeota in Hydrothermal Sediment.</title>
        <authorList>
            <person name="Zhou Z."/>
            <person name="Liu Y."/>
            <person name="Xu W."/>
            <person name="Pan J."/>
            <person name="Luo Z.H."/>
            <person name="Li M."/>
        </authorList>
    </citation>
    <scope>NUCLEOTIDE SEQUENCE [LARGE SCALE GENOMIC DNA]</scope>
    <source>
        <strain evidence="6">SpSt-853</strain>
    </source>
</reference>
<dbReference type="PANTHER" id="PTHR48102">
    <property type="entry name" value="ATP-DEPENDENT CLP PROTEASE ATP-BINDING SUBUNIT CLPX-LIKE, MITOCHONDRIAL-RELATED"/>
    <property type="match status" value="1"/>
</dbReference>
<accession>A0A7C5AL58</accession>
<feature type="domain" description="Clp ATPase C-terminal" evidence="5">
    <location>
        <begin position="277"/>
        <end position="366"/>
    </location>
</feature>
<dbReference type="GO" id="GO:0016887">
    <property type="term" value="F:ATP hydrolysis activity"/>
    <property type="evidence" value="ECO:0007669"/>
    <property type="project" value="InterPro"/>
</dbReference>
<dbReference type="EMBL" id="DTKJ01000020">
    <property type="protein sequence ID" value="HGZ11209.1"/>
    <property type="molecule type" value="Genomic_DNA"/>
</dbReference>
<name>A0A7C5AL58_9BACT</name>
<protein>
    <submittedName>
        <fullName evidence="6">AAA family ATPase</fullName>
    </submittedName>
</protein>
<dbReference type="Pfam" id="PF07724">
    <property type="entry name" value="AAA_2"/>
    <property type="match status" value="1"/>
</dbReference>
<evidence type="ECO:0000256" key="2">
    <source>
        <dbReference type="ARBA" id="ARBA00022840"/>
    </source>
</evidence>
<gene>
    <name evidence="6" type="ORF">ENW48_03205</name>
</gene>
<evidence type="ECO:0000256" key="3">
    <source>
        <dbReference type="ARBA" id="ARBA00023186"/>
    </source>
</evidence>
<dbReference type="InterPro" id="IPR003959">
    <property type="entry name" value="ATPase_AAA_core"/>
</dbReference>
<dbReference type="GO" id="GO:0051603">
    <property type="term" value="P:proteolysis involved in protein catabolic process"/>
    <property type="evidence" value="ECO:0007669"/>
    <property type="project" value="TreeGrafter"/>
</dbReference>
<proteinExistence type="predicted"/>
<dbReference type="InterPro" id="IPR027417">
    <property type="entry name" value="P-loop_NTPase"/>
</dbReference>
<dbReference type="SMART" id="SM00382">
    <property type="entry name" value="AAA"/>
    <property type="match status" value="1"/>
</dbReference>
<comment type="caution">
    <text evidence="6">The sequence shown here is derived from an EMBL/GenBank/DDBJ whole genome shotgun (WGS) entry which is preliminary data.</text>
</comment>
<dbReference type="AlphaFoldDB" id="A0A7C5AL58"/>
<dbReference type="Gene3D" id="3.40.50.300">
    <property type="entry name" value="P-loop containing nucleotide triphosphate hydrolases"/>
    <property type="match status" value="1"/>
</dbReference>
<keyword evidence="3" id="KW-0143">Chaperone</keyword>
<evidence type="ECO:0000256" key="1">
    <source>
        <dbReference type="ARBA" id="ARBA00022741"/>
    </source>
</evidence>
<dbReference type="InterPro" id="IPR050052">
    <property type="entry name" value="ATP-dep_Clp_protease_ClpX"/>
</dbReference>
<dbReference type="PANTHER" id="PTHR48102:SF7">
    <property type="entry name" value="ATP-DEPENDENT CLP PROTEASE ATP-BINDING SUBUNIT CLPX-LIKE, MITOCHONDRIAL"/>
    <property type="match status" value="1"/>
</dbReference>
<sequence length="367" mass="40520">MPSGITDERRRRLEQKVGEFRERQVGEAIQHVLEFNKTPAALKAEVDRYVIGQEKGKKIIATAIAFHYRRLSAALKRALTETGGDIDTALKTTRTPKANILLVGPTGCGKTYTSETASELVGVPFVVEDLTKFSEVGYVGMNVTDILVDLLIASGGNPQVAQMGIVYLDELDKVAAEATTVRDVSGKGVQKGLLKLVEGVENTLEVGKERLTLSTKHVLFIAGGAFEALEGLVRKRLSRLNVTGDWRDHLATEDLVSFGLERQLVGRFPVRVVYDRLTTQELQDILTKSADSPLQAYIQDFKAWGIELRYTEEALGEIARRAKREGTGARGLTSILHRVLLDDMFRLPGNYTGELMMDAAYVREKLG</sequence>
<keyword evidence="2" id="KW-0067">ATP-binding</keyword>
<dbReference type="InterPro" id="IPR003593">
    <property type="entry name" value="AAA+_ATPase"/>
</dbReference>
<evidence type="ECO:0000259" key="5">
    <source>
        <dbReference type="SMART" id="SM01086"/>
    </source>
</evidence>
<organism evidence="6">
    <name type="scientific">Desulfobacca acetoxidans</name>
    <dbReference type="NCBI Taxonomy" id="60893"/>
    <lineage>
        <taxon>Bacteria</taxon>
        <taxon>Pseudomonadati</taxon>
        <taxon>Thermodesulfobacteriota</taxon>
        <taxon>Desulfobaccia</taxon>
        <taxon>Desulfobaccales</taxon>
        <taxon>Desulfobaccaceae</taxon>
        <taxon>Desulfobacca</taxon>
    </lineage>
</organism>
<dbReference type="SUPFAM" id="SSF52540">
    <property type="entry name" value="P-loop containing nucleoside triphosphate hydrolases"/>
    <property type="match status" value="1"/>
</dbReference>
<feature type="domain" description="AAA+ ATPase" evidence="4">
    <location>
        <begin position="96"/>
        <end position="278"/>
    </location>
</feature>
<dbReference type="InterPro" id="IPR019489">
    <property type="entry name" value="Clp_ATPase_C"/>
</dbReference>
<dbReference type="Gene3D" id="1.10.8.60">
    <property type="match status" value="1"/>
</dbReference>
<evidence type="ECO:0000259" key="4">
    <source>
        <dbReference type="SMART" id="SM00382"/>
    </source>
</evidence>
<keyword evidence="1" id="KW-0547">Nucleotide-binding</keyword>